<dbReference type="Proteomes" id="UP000543642">
    <property type="component" value="Unassembled WGS sequence"/>
</dbReference>
<evidence type="ECO:0000313" key="3">
    <source>
        <dbReference type="Proteomes" id="UP000543642"/>
    </source>
</evidence>
<dbReference type="NCBIfam" id="NF040920">
    <property type="entry name" value="CD1871A_fam"/>
    <property type="match status" value="1"/>
</dbReference>
<gene>
    <name evidence="2" type="ORF">HNP82_003426</name>
</gene>
<dbReference type="InterPro" id="IPR047708">
    <property type="entry name" value="CD1871A-like"/>
</dbReference>
<dbReference type="EMBL" id="JACHFW010000024">
    <property type="protein sequence ID" value="MBB5266269.1"/>
    <property type="molecule type" value="Genomic_DNA"/>
</dbReference>
<name>A0A7W8HDE0_9FIRM</name>
<dbReference type="AlphaFoldDB" id="A0A7W8HDE0"/>
<comment type="caution">
    <text evidence="2">The sequence shown here is derived from an EMBL/GenBank/DDBJ whole genome shotgun (WGS) entry which is preliminary data.</text>
</comment>
<keyword evidence="1" id="KW-1133">Transmembrane helix</keyword>
<sequence length="51" mass="5792">MKQKNIFHSNWITVLLLVIGVIFLSLGIWREEYAIVMSKAINICLECIGIG</sequence>
<reference evidence="2 3" key="1">
    <citation type="submission" date="2020-08" db="EMBL/GenBank/DDBJ databases">
        <title>Genomic Encyclopedia of Type Strains, Phase IV (KMG-IV): sequencing the most valuable type-strain genomes for metagenomic binning, comparative biology and taxonomic classification.</title>
        <authorList>
            <person name="Goeker M."/>
        </authorList>
    </citation>
    <scope>NUCLEOTIDE SEQUENCE [LARGE SCALE GENOMIC DNA]</scope>
    <source>
        <strain evidence="2 3">DSM 106146</strain>
    </source>
</reference>
<dbReference type="RefSeq" id="WP_176928143.1">
    <property type="nucleotide sequence ID" value="NZ_JACHFW010000024.1"/>
</dbReference>
<evidence type="ECO:0000313" key="2">
    <source>
        <dbReference type="EMBL" id="MBB5266269.1"/>
    </source>
</evidence>
<keyword evidence="1" id="KW-0472">Membrane</keyword>
<feature type="transmembrane region" description="Helical" evidence="1">
    <location>
        <begin position="6"/>
        <end position="29"/>
    </location>
</feature>
<keyword evidence="1" id="KW-0812">Transmembrane</keyword>
<organism evidence="2 3">
    <name type="scientific">Catenibacillus scindens</name>
    <dbReference type="NCBI Taxonomy" id="673271"/>
    <lineage>
        <taxon>Bacteria</taxon>
        <taxon>Bacillati</taxon>
        <taxon>Bacillota</taxon>
        <taxon>Clostridia</taxon>
        <taxon>Lachnospirales</taxon>
        <taxon>Lachnospiraceae</taxon>
        <taxon>Catenibacillus</taxon>
    </lineage>
</organism>
<proteinExistence type="predicted"/>
<keyword evidence="3" id="KW-1185">Reference proteome</keyword>
<protein>
    <submittedName>
        <fullName evidence="2">Putative membrane protein</fullName>
    </submittedName>
</protein>
<evidence type="ECO:0000256" key="1">
    <source>
        <dbReference type="SAM" id="Phobius"/>
    </source>
</evidence>
<accession>A0A7W8HDE0</accession>